<reference evidence="2 3" key="1">
    <citation type="submission" date="2020-02" db="EMBL/GenBank/DDBJ databases">
        <title>Draft genome sequence of Haematococcus lacustris strain NIES-144.</title>
        <authorList>
            <person name="Morimoto D."/>
            <person name="Nakagawa S."/>
            <person name="Yoshida T."/>
            <person name="Sawayama S."/>
        </authorList>
    </citation>
    <scope>NUCLEOTIDE SEQUENCE [LARGE SCALE GENOMIC DNA]</scope>
    <source>
        <strain evidence="2 3">NIES-144</strain>
    </source>
</reference>
<dbReference type="GO" id="GO:0016020">
    <property type="term" value="C:membrane"/>
    <property type="evidence" value="ECO:0007669"/>
    <property type="project" value="TreeGrafter"/>
</dbReference>
<dbReference type="EMBL" id="BLLF01003873">
    <property type="protein sequence ID" value="GFH28427.1"/>
    <property type="molecule type" value="Genomic_DNA"/>
</dbReference>
<evidence type="ECO:0000313" key="3">
    <source>
        <dbReference type="Proteomes" id="UP000485058"/>
    </source>
</evidence>
<dbReference type="GO" id="GO:0005811">
    <property type="term" value="C:lipid droplet"/>
    <property type="evidence" value="ECO:0007669"/>
    <property type="project" value="TreeGrafter"/>
</dbReference>
<dbReference type="GO" id="GO:0005737">
    <property type="term" value="C:cytoplasm"/>
    <property type="evidence" value="ECO:0007669"/>
    <property type="project" value="TreeGrafter"/>
</dbReference>
<organism evidence="2 3">
    <name type="scientific">Haematococcus lacustris</name>
    <name type="common">Green alga</name>
    <name type="synonym">Haematococcus pluvialis</name>
    <dbReference type="NCBI Taxonomy" id="44745"/>
    <lineage>
        <taxon>Eukaryota</taxon>
        <taxon>Viridiplantae</taxon>
        <taxon>Chlorophyta</taxon>
        <taxon>core chlorophytes</taxon>
        <taxon>Chlorophyceae</taxon>
        <taxon>CS clade</taxon>
        <taxon>Chlamydomonadales</taxon>
        <taxon>Haematococcaceae</taxon>
        <taxon>Haematococcus</taxon>
    </lineage>
</organism>
<accession>A0A6A0A8D7</accession>
<protein>
    <submittedName>
        <fullName evidence="2">Patatin</fullName>
    </submittedName>
</protein>
<dbReference type="PANTHER" id="PTHR12406:SF7">
    <property type="entry name" value="PATATIN-LIKE PHOSPHOLIPASE DOMAIN-CONTAINING PROTEIN 4"/>
    <property type="match status" value="1"/>
</dbReference>
<dbReference type="InterPro" id="IPR016035">
    <property type="entry name" value="Acyl_Trfase/lysoPLipase"/>
</dbReference>
<dbReference type="GO" id="GO:0004806">
    <property type="term" value="F:triacylglycerol lipase activity"/>
    <property type="evidence" value="ECO:0007669"/>
    <property type="project" value="TreeGrafter"/>
</dbReference>
<evidence type="ECO:0000313" key="2">
    <source>
        <dbReference type="EMBL" id="GFH28427.1"/>
    </source>
</evidence>
<dbReference type="SUPFAM" id="SSF52151">
    <property type="entry name" value="FabD/lysophospholipase-like"/>
    <property type="match status" value="1"/>
</dbReference>
<feature type="region of interest" description="Disordered" evidence="1">
    <location>
        <begin position="248"/>
        <end position="277"/>
    </location>
</feature>
<dbReference type="InterPro" id="IPR033562">
    <property type="entry name" value="PLPL"/>
</dbReference>
<feature type="compositionally biased region" description="Basic and acidic residues" evidence="1">
    <location>
        <begin position="268"/>
        <end position="277"/>
    </location>
</feature>
<dbReference type="Proteomes" id="UP000485058">
    <property type="component" value="Unassembled WGS sequence"/>
</dbReference>
<keyword evidence="3" id="KW-1185">Reference proteome</keyword>
<dbReference type="AlphaFoldDB" id="A0A6A0A8D7"/>
<sequence>MSLSQGSGNSGVLWELAKLKVLPPPQSPGAIKLAGASAGSLAIATYACGLDVDNATEALFAFAADCRAKGTRGRLGGLLQDFLHTYLPDDAHERCRDLTYVSVTKVFPVWQPQVVHRFHDKDDLVQSLITSCHIPYYANGQFMTKFRGKGSLAKPSMSQVVKLCCFPVNQALARVQPSVQGYKRVASMLDVAISPDTFDPDWQYTYAQLLNWALVPAEDKVLAYLIEKGRSDGRAWAQSMQLVEGAELRQPVAPSPAQTQKVPGSAAAEERIAAKTT</sequence>
<name>A0A6A0A8D7_HAELA</name>
<comment type="caution">
    <text evidence="2">The sequence shown here is derived from an EMBL/GenBank/DDBJ whole genome shotgun (WGS) entry which is preliminary data.</text>
</comment>
<gene>
    <name evidence="2" type="ORF">HaLaN_26913</name>
</gene>
<proteinExistence type="predicted"/>
<dbReference type="GO" id="GO:0055088">
    <property type="term" value="P:lipid homeostasis"/>
    <property type="evidence" value="ECO:0007669"/>
    <property type="project" value="TreeGrafter"/>
</dbReference>
<evidence type="ECO:0000256" key="1">
    <source>
        <dbReference type="SAM" id="MobiDB-lite"/>
    </source>
</evidence>
<dbReference type="GO" id="GO:0019433">
    <property type="term" value="P:triglyceride catabolic process"/>
    <property type="evidence" value="ECO:0007669"/>
    <property type="project" value="TreeGrafter"/>
</dbReference>
<dbReference type="PANTHER" id="PTHR12406">
    <property type="entry name" value="CALCIUM-INDEPENDENT PHOSPHOLIPASE A2 IPLA2 -RELATED"/>
    <property type="match status" value="1"/>
</dbReference>